<gene>
    <name evidence="1" type="ORF">BO85DRAFT_381844</name>
</gene>
<dbReference type="EMBL" id="KZ825077">
    <property type="protein sequence ID" value="RAH53376.1"/>
    <property type="molecule type" value="Genomic_DNA"/>
</dbReference>
<feature type="non-terminal residue" evidence="1">
    <location>
        <position position="1"/>
    </location>
</feature>
<dbReference type="GeneID" id="37159843"/>
<evidence type="ECO:0000313" key="2">
    <source>
        <dbReference type="Proteomes" id="UP000249526"/>
    </source>
</evidence>
<sequence>QWKKIKYKKTIYYIFNKIQASAVPVFLEIINLIKFYFIYKAGKICYIFIII</sequence>
<name>A0A8G1VHH5_9EURO</name>
<reference evidence="1 2" key="1">
    <citation type="submission" date="2018-02" db="EMBL/GenBank/DDBJ databases">
        <title>The genomes of Aspergillus section Nigri reveals drivers in fungal speciation.</title>
        <authorList>
            <consortium name="DOE Joint Genome Institute"/>
            <person name="Vesth T.C."/>
            <person name="Nybo J."/>
            <person name="Theobald S."/>
            <person name="Brandl J."/>
            <person name="Frisvad J.C."/>
            <person name="Nielsen K.F."/>
            <person name="Lyhne E.K."/>
            <person name="Kogle M.E."/>
            <person name="Kuo A."/>
            <person name="Riley R."/>
            <person name="Clum A."/>
            <person name="Nolan M."/>
            <person name="Lipzen A."/>
            <person name="Salamov A."/>
            <person name="Henrissat B."/>
            <person name="Wiebenga A."/>
            <person name="De vries R.P."/>
            <person name="Grigoriev I.V."/>
            <person name="Mortensen U.H."/>
            <person name="Andersen M.R."/>
            <person name="Baker S.E."/>
        </authorList>
    </citation>
    <scope>NUCLEOTIDE SEQUENCE [LARGE SCALE GENOMIC DNA]</scope>
    <source>
        <strain evidence="1 2">CBS 112811</strain>
    </source>
</reference>
<dbReference type="RefSeq" id="XP_025511298.1">
    <property type="nucleotide sequence ID" value="XM_025656441.1"/>
</dbReference>
<dbReference type="AlphaFoldDB" id="A0A8G1VHH5"/>
<protein>
    <submittedName>
        <fullName evidence="1">Uncharacterized protein</fullName>
    </submittedName>
</protein>
<accession>A0A8G1VHH5</accession>
<keyword evidence="2" id="KW-1185">Reference proteome</keyword>
<organism evidence="1 2">
    <name type="scientific">Aspergillus piperis CBS 112811</name>
    <dbReference type="NCBI Taxonomy" id="1448313"/>
    <lineage>
        <taxon>Eukaryota</taxon>
        <taxon>Fungi</taxon>
        <taxon>Dikarya</taxon>
        <taxon>Ascomycota</taxon>
        <taxon>Pezizomycotina</taxon>
        <taxon>Eurotiomycetes</taxon>
        <taxon>Eurotiomycetidae</taxon>
        <taxon>Eurotiales</taxon>
        <taxon>Aspergillaceae</taxon>
        <taxon>Aspergillus</taxon>
        <taxon>Aspergillus subgen. Circumdati</taxon>
    </lineage>
</organism>
<dbReference type="Proteomes" id="UP000249526">
    <property type="component" value="Unassembled WGS sequence"/>
</dbReference>
<evidence type="ECO:0000313" key="1">
    <source>
        <dbReference type="EMBL" id="RAH53376.1"/>
    </source>
</evidence>
<proteinExistence type="predicted"/>